<dbReference type="KEGG" id="est:DN752_01335"/>
<evidence type="ECO:0000313" key="3">
    <source>
        <dbReference type="Proteomes" id="UP000248688"/>
    </source>
</evidence>
<name>A0A2Z4ICZ2_9BACT</name>
<gene>
    <name evidence="2" type="ORF">DN752_01335</name>
</gene>
<evidence type="ECO:0000256" key="1">
    <source>
        <dbReference type="SAM" id="MobiDB-lite"/>
    </source>
</evidence>
<dbReference type="EMBL" id="CP030041">
    <property type="protein sequence ID" value="AWW28881.1"/>
    <property type="molecule type" value="Genomic_DNA"/>
</dbReference>
<feature type="region of interest" description="Disordered" evidence="1">
    <location>
        <begin position="85"/>
        <end position="126"/>
    </location>
</feature>
<dbReference type="OrthoDB" id="1407105at2"/>
<dbReference type="Proteomes" id="UP000248688">
    <property type="component" value="Chromosome"/>
</dbReference>
<dbReference type="AlphaFoldDB" id="A0A2Z4ICZ2"/>
<accession>A0A2Z4ICZ2</accession>
<proteinExistence type="predicted"/>
<evidence type="ECO:0000313" key="2">
    <source>
        <dbReference type="EMBL" id="AWW28881.1"/>
    </source>
</evidence>
<protein>
    <submittedName>
        <fullName evidence="2">Uncharacterized protein</fullName>
    </submittedName>
</protein>
<sequence>MYGYMLQVRPETLKMEPELKSQIRQETDQLFIGEGSNCYSFSNLMTLLMVKFRKINPGIQNDNPIRASVIPKSIKMYHLRKAQYLAGHPLHQQHGKPPEGRHGRVEGSGEKVPYDGVRNPNNQNNR</sequence>
<organism evidence="2 3">
    <name type="scientific">Echinicola strongylocentroti</name>
    <dbReference type="NCBI Taxonomy" id="1795355"/>
    <lineage>
        <taxon>Bacteria</taxon>
        <taxon>Pseudomonadati</taxon>
        <taxon>Bacteroidota</taxon>
        <taxon>Cytophagia</taxon>
        <taxon>Cytophagales</taxon>
        <taxon>Cyclobacteriaceae</taxon>
        <taxon>Echinicola</taxon>
    </lineage>
</organism>
<feature type="compositionally biased region" description="Basic and acidic residues" evidence="1">
    <location>
        <begin position="96"/>
        <end position="113"/>
    </location>
</feature>
<reference evidence="2 3" key="1">
    <citation type="submission" date="2018-06" db="EMBL/GenBank/DDBJ databases">
        <title>Echinicola strongylocentroti sp. nov., isolated from a sea urchin Strongylocentrotus intermedius.</title>
        <authorList>
            <person name="Bae S.S."/>
        </authorList>
    </citation>
    <scope>NUCLEOTIDE SEQUENCE [LARGE SCALE GENOMIC DNA]</scope>
    <source>
        <strain evidence="2 3">MEBiC08714</strain>
    </source>
</reference>
<keyword evidence="3" id="KW-1185">Reference proteome</keyword>